<dbReference type="Pfam" id="PF23840">
    <property type="entry name" value="Phage_tail_terminator"/>
    <property type="match status" value="1"/>
</dbReference>
<gene>
    <name evidence="1" type="ORF">GCM10007933_21490</name>
</gene>
<keyword evidence="2" id="KW-1185">Reference proteome</keyword>
<protein>
    <submittedName>
        <fullName evidence="1">Uncharacterized protein</fullName>
    </submittedName>
</protein>
<dbReference type="InterPro" id="IPR056912">
    <property type="entry name" value="Phage_JBD30_tail_term-like"/>
</dbReference>
<comment type="caution">
    <text evidence="1">The sequence shown here is derived from an EMBL/GenBank/DDBJ whole genome shotgun (WGS) entry which is preliminary data.</text>
</comment>
<dbReference type="Proteomes" id="UP001157167">
    <property type="component" value="Unassembled WGS sequence"/>
</dbReference>
<name>A0ABQ6FBQ2_9RHOO</name>
<reference evidence="2" key="1">
    <citation type="journal article" date="2019" name="Int. J. Syst. Evol. Microbiol.">
        <title>The Global Catalogue of Microorganisms (GCM) 10K type strain sequencing project: providing services to taxonomists for standard genome sequencing and annotation.</title>
        <authorList>
            <consortium name="The Broad Institute Genomics Platform"/>
            <consortium name="The Broad Institute Genome Sequencing Center for Infectious Disease"/>
            <person name="Wu L."/>
            <person name="Ma J."/>
        </authorList>
    </citation>
    <scope>NUCLEOTIDE SEQUENCE [LARGE SCALE GENOMIC DNA]</scope>
    <source>
        <strain evidence="2">NBRC 102407</strain>
    </source>
</reference>
<accession>A0ABQ6FBQ2</accession>
<dbReference type="EMBL" id="BSPX01000029">
    <property type="protein sequence ID" value="GLT22689.1"/>
    <property type="molecule type" value="Genomic_DNA"/>
</dbReference>
<dbReference type="RefSeq" id="WP_284187974.1">
    <property type="nucleotide sequence ID" value="NZ_BSPX01000029.1"/>
</dbReference>
<sequence length="158" mass="17421">MISLTPLVAHLKPKPAGFDGVWFRAVGGAAEYAAISPEALPLPACWVVRAADQVRHAGERTEDTTFVFDVVIAVENLRLADPRTMDDELLKYRSAVKDRLLGWEISPGVMPIKWGGGKVLEYTNGDIYWSDRYTFSALITNYLPDPPAYTGIANTGEH</sequence>
<evidence type="ECO:0000313" key="1">
    <source>
        <dbReference type="EMBL" id="GLT22689.1"/>
    </source>
</evidence>
<evidence type="ECO:0000313" key="2">
    <source>
        <dbReference type="Proteomes" id="UP001157167"/>
    </source>
</evidence>
<proteinExistence type="predicted"/>
<organism evidence="1 2">
    <name type="scientific">Zoogloea oryzae</name>
    <dbReference type="NCBI Taxonomy" id="310767"/>
    <lineage>
        <taxon>Bacteria</taxon>
        <taxon>Pseudomonadati</taxon>
        <taxon>Pseudomonadota</taxon>
        <taxon>Betaproteobacteria</taxon>
        <taxon>Rhodocyclales</taxon>
        <taxon>Zoogloeaceae</taxon>
        <taxon>Zoogloea</taxon>
    </lineage>
</organism>